<dbReference type="Gramene" id="EOY13210">
    <property type="protein sequence ID" value="EOY13210"/>
    <property type="gene ID" value="TCM_031731"/>
</dbReference>
<dbReference type="EMBL" id="CM001885">
    <property type="protein sequence ID" value="EOY13210.1"/>
    <property type="molecule type" value="Genomic_DNA"/>
</dbReference>
<dbReference type="HOGENOM" id="CLU_2296809_0_0_1"/>
<organism evidence="1 2">
    <name type="scientific">Theobroma cacao</name>
    <name type="common">Cacao</name>
    <name type="synonym">Cocoa</name>
    <dbReference type="NCBI Taxonomy" id="3641"/>
    <lineage>
        <taxon>Eukaryota</taxon>
        <taxon>Viridiplantae</taxon>
        <taxon>Streptophyta</taxon>
        <taxon>Embryophyta</taxon>
        <taxon>Tracheophyta</taxon>
        <taxon>Spermatophyta</taxon>
        <taxon>Magnoliopsida</taxon>
        <taxon>eudicotyledons</taxon>
        <taxon>Gunneridae</taxon>
        <taxon>Pentapetalae</taxon>
        <taxon>rosids</taxon>
        <taxon>malvids</taxon>
        <taxon>Malvales</taxon>
        <taxon>Malvaceae</taxon>
        <taxon>Byttnerioideae</taxon>
        <taxon>Theobroma</taxon>
    </lineage>
</organism>
<name>A0A061F7A4_THECC</name>
<sequence length="101" mass="10873">MPITDLEIGTTHHHGKPASLTLQTFHGFLQFLLVLKLDTGATHEQTPLLLGRVHFLPFRVWNIDNCGGRGKHLDVGFGRVVDGGNGSVPGDGLGITTHSLL</sequence>
<keyword evidence="2" id="KW-1185">Reference proteome</keyword>
<proteinExistence type="predicted"/>
<reference evidence="1 2" key="1">
    <citation type="journal article" date="2013" name="Genome Biol.">
        <title>The genome sequence of the most widely cultivated cacao type and its use to identify candidate genes regulating pod color.</title>
        <authorList>
            <person name="Motamayor J.C."/>
            <person name="Mockaitis K."/>
            <person name="Schmutz J."/>
            <person name="Haiminen N."/>
            <person name="Iii D.L."/>
            <person name="Cornejo O."/>
            <person name="Findley S.D."/>
            <person name="Zheng P."/>
            <person name="Utro F."/>
            <person name="Royaert S."/>
            <person name="Saski C."/>
            <person name="Jenkins J."/>
            <person name="Podicheti R."/>
            <person name="Zhao M."/>
            <person name="Scheffler B.E."/>
            <person name="Stack J.C."/>
            <person name="Feltus F.A."/>
            <person name="Mustiga G.M."/>
            <person name="Amores F."/>
            <person name="Phillips W."/>
            <person name="Marelli J.P."/>
            <person name="May G.D."/>
            <person name="Shapiro H."/>
            <person name="Ma J."/>
            <person name="Bustamante C.D."/>
            <person name="Schnell R.J."/>
            <person name="Main D."/>
            <person name="Gilbert D."/>
            <person name="Parida L."/>
            <person name="Kuhn D.N."/>
        </authorList>
    </citation>
    <scope>NUCLEOTIDE SEQUENCE [LARGE SCALE GENOMIC DNA]</scope>
    <source>
        <strain evidence="2">cv. Matina 1-6</strain>
    </source>
</reference>
<dbReference type="AlphaFoldDB" id="A0A061F7A4"/>
<dbReference type="InParanoid" id="A0A061F7A4"/>
<accession>A0A061F7A4</accession>
<protein>
    <submittedName>
        <fullName evidence="1">Uncharacterized protein</fullName>
    </submittedName>
</protein>
<gene>
    <name evidence="1" type="ORF">TCM_031731</name>
</gene>
<evidence type="ECO:0000313" key="2">
    <source>
        <dbReference type="Proteomes" id="UP000026915"/>
    </source>
</evidence>
<dbReference type="Proteomes" id="UP000026915">
    <property type="component" value="Chromosome 7"/>
</dbReference>
<evidence type="ECO:0000313" key="1">
    <source>
        <dbReference type="EMBL" id="EOY13210.1"/>
    </source>
</evidence>